<keyword evidence="3" id="KW-1185">Reference proteome</keyword>
<name>B0D7C8_LACBS</name>
<feature type="region of interest" description="Disordered" evidence="1">
    <location>
        <begin position="196"/>
        <end position="251"/>
    </location>
</feature>
<evidence type="ECO:0000256" key="1">
    <source>
        <dbReference type="SAM" id="MobiDB-lite"/>
    </source>
</evidence>
<dbReference type="OrthoDB" id="3020322at2759"/>
<feature type="region of interest" description="Disordered" evidence="1">
    <location>
        <begin position="1"/>
        <end position="22"/>
    </location>
</feature>
<dbReference type="EMBL" id="DS547099">
    <property type="protein sequence ID" value="EDR09629.1"/>
    <property type="molecule type" value="Genomic_DNA"/>
</dbReference>
<dbReference type="AlphaFoldDB" id="B0D7C8"/>
<feature type="compositionally biased region" description="Polar residues" evidence="1">
    <location>
        <begin position="228"/>
        <end position="238"/>
    </location>
</feature>
<reference evidence="2 3" key="1">
    <citation type="journal article" date="2008" name="Nature">
        <title>The genome of Laccaria bicolor provides insights into mycorrhizal symbiosis.</title>
        <authorList>
            <person name="Martin F."/>
            <person name="Aerts A."/>
            <person name="Ahren D."/>
            <person name="Brun A."/>
            <person name="Danchin E.G.J."/>
            <person name="Duchaussoy F."/>
            <person name="Gibon J."/>
            <person name="Kohler A."/>
            <person name="Lindquist E."/>
            <person name="Pereda V."/>
            <person name="Salamov A."/>
            <person name="Shapiro H.J."/>
            <person name="Wuyts J."/>
            <person name="Blaudez D."/>
            <person name="Buee M."/>
            <person name="Brokstein P."/>
            <person name="Canbaeck B."/>
            <person name="Cohen D."/>
            <person name="Courty P.E."/>
            <person name="Coutinho P.M."/>
            <person name="Delaruelle C."/>
            <person name="Detter J.C."/>
            <person name="Deveau A."/>
            <person name="DiFazio S."/>
            <person name="Duplessis S."/>
            <person name="Fraissinet-Tachet L."/>
            <person name="Lucic E."/>
            <person name="Frey-Klett P."/>
            <person name="Fourrey C."/>
            <person name="Feussner I."/>
            <person name="Gay G."/>
            <person name="Grimwood J."/>
            <person name="Hoegger P.J."/>
            <person name="Jain P."/>
            <person name="Kilaru S."/>
            <person name="Labbe J."/>
            <person name="Lin Y.C."/>
            <person name="Legue V."/>
            <person name="Le Tacon F."/>
            <person name="Marmeisse R."/>
            <person name="Melayah D."/>
            <person name="Montanini B."/>
            <person name="Muratet M."/>
            <person name="Nehls U."/>
            <person name="Niculita-Hirzel H."/>
            <person name="Oudot-Le Secq M.P."/>
            <person name="Peter M."/>
            <person name="Quesneville H."/>
            <person name="Rajashekar B."/>
            <person name="Reich M."/>
            <person name="Rouhier N."/>
            <person name="Schmutz J."/>
            <person name="Yin T."/>
            <person name="Chalot M."/>
            <person name="Henrissat B."/>
            <person name="Kuees U."/>
            <person name="Lucas S."/>
            <person name="Van de Peer Y."/>
            <person name="Podila G.K."/>
            <person name="Polle A."/>
            <person name="Pukkila P.J."/>
            <person name="Richardson P.M."/>
            <person name="Rouze P."/>
            <person name="Sanders I.R."/>
            <person name="Stajich J.E."/>
            <person name="Tunlid A."/>
            <person name="Tuskan G."/>
            <person name="Grigoriev I.V."/>
        </authorList>
    </citation>
    <scope>NUCLEOTIDE SEQUENCE [LARGE SCALE GENOMIC DNA]</scope>
    <source>
        <strain evidence="3">S238N-H82 / ATCC MYA-4686</strain>
    </source>
</reference>
<dbReference type="RefSeq" id="XP_001879978.1">
    <property type="nucleotide sequence ID" value="XM_001879943.1"/>
</dbReference>
<feature type="region of interest" description="Disordered" evidence="1">
    <location>
        <begin position="291"/>
        <end position="321"/>
    </location>
</feature>
<gene>
    <name evidence="2" type="ORF">LACBIDRAFT_318891</name>
</gene>
<protein>
    <submittedName>
        <fullName evidence="2">Predicted protein</fullName>
    </submittedName>
</protein>
<organism evidence="3">
    <name type="scientific">Laccaria bicolor (strain S238N-H82 / ATCC MYA-4686)</name>
    <name type="common">Bicoloured deceiver</name>
    <name type="synonym">Laccaria laccata var. bicolor</name>
    <dbReference type="NCBI Taxonomy" id="486041"/>
    <lineage>
        <taxon>Eukaryota</taxon>
        <taxon>Fungi</taxon>
        <taxon>Dikarya</taxon>
        <taxon>Basidiomycota</taxon>
        <taxon>Agaricomycotina</taxon>
        <taxon>Agaricomycetes</taxon>
        <taxon>Agaricomycetidae</taxon>
        <taxon>Agaricales</taxon>
        <taxon>Agaricineae</taxon>
        <taxon>Hydnangiaceae</taxon>
        <taxon>Laccaria</taxon>
    </lineage>
</organism>
<sequence>MASNAPGPSTQSVPQLGPRVTQESGAPPFAIGECILVRIPEPIEVENFVEADATIVGSNLPPVSRGGGPQRLAFICDIRVHDESFILDVYPVLSFSRSGGAVVAYNNMRNPISKASLLPLPSFSSRHPTPHTFGQPLTFGNWTTLNDSFLHIFPRQFTMPPHRSFKRFEPPLSMPLNLQARVKRYRAYLSTADPETLAVQSHHPPPNGGSGEGPPHDQIGHGGGQATSGGLSVTSSPTIIGDGDGDGGKSAEEGLAEVFEDVDEDAEDGDATMLDDLRLLAASHPMWEDELKQLSKRSRREKMDSERTRSKIGPLAGRRGC</sequence>
<dbReference type="HOGENOM" id="CLU_933740_0_0_1"/>
<feature type="compositionally biased region" description="Polar residues" evidence="1">
    <location>
        <begin position="1"/>
        <end position="14"/>
    </location>
</feature>
<evidence type="ECO:0000313" key="3">
    <source>
        <dbReference type="Proteomes" id="UP000001194"/>
    </source>
</evidence>
<proteinExistence type="predicted"/>
<accession>B0D7C8</accession>
<dbReference type="Proteomes" id="UP000001194">
    <property type="component" value="Unassembled WGS sequence"/>
</dbReference>
<evidence type="ECO:0000313" key="2">
    <source>
        <dbReference type="EMBL" id="EDR09629.1"/>
    </source>
</evidence>
<dbReference type="GeneID" id="6075478"/>
<dbReference type="InParanoid" id="B0D7C8"/>
<dbReference type="KEGG" id="lbc:LACBIDRAFT_318891"/>